<keyword evidence="8" id="KW-1185">Reference proteome</keyword>
<dbReference type="SUPFAM" id="SSF54236">
    <property type="entry name" value="Ubiquitin-like"/>
    <property type="match status" value="1"/>
</dbReference>
<comment type="subcellular location">
    <subcellularLocation>
        <location evidence="1">Nucleus</location>
    </subcellularLocation>
</comment>
<reference evidence="7 8" key="1">
    <citation type="journal article" date="2013" name="BMC Genomics">
        <title>The miniature genome of a carnivorous plant Genlisea aurea contains a low number of genes and short non-coding sequences.</title>
        <authorList>
            <person name="Leushkin E.V."/>
            <person name="Sutormin R.A."/>
            <person name="Nabieva E.R."/>
            <person name="Penin A.A."/>
            <person name="Kondrashov A.S."/>
            <person name="Logacheva M.D."/>
        </authorList>
    </citation>
    <scope>NUCLEOTIDE SEQUENCE [LARGE SCALE GENOMIC DNA]</scope>
</reference>
<dbReference type="PROSITE" id="PS51294">
    <property type="entry name" value="HTH_MYB"/>
    <property type="match status" value="1"/>
</dbReference>
<feature type="domain" description="Myb-like" evidence="5">
    <location>
        <begin position="363"/>
        <end position="418"/>
    </location>
</feature>
<keyword evidence="3" id="KW-0539">Nucleus</keyword>
<name>S8DQ25_9LAMI</name>
<comment type="caution">
    <text evidence="7">The sequence shown here is derived from an EMBL/GenBank/DDBJ whole genome shotgun (WGS) entry which is preliminary data.</text>
</comment>
<dbReference type="InterPro" id="IPR017930">
    <property type="entry name" value="Myb_dom"/>
</dbReference>
<dbReference type="OrthoDB" id="2020981at2759"/>
<accession>S8DQ25</accession>
<keyword evidence="2" id="KW-0238">DNA-binding</keyword>
<gene>
    <name evidence="7" type="ORF">M569_12958</name>
</gene>
<dbReference type="EMBL" id="AUSU01006563">
    <property type="protein sequence ID" value="EPS61837.1"/>
    <property type="molecule type" value="Genomic_DNA"/>
</dbReference>
<dbReference type="PANTHER" id="PTHR21717">
    <property type="entry name" value="TELOMERIC REPEAT BINDING PROTEIN"/>
    <property type="match status" value="1"/>
</dbReference>
<dbReference type="SUPFAM" id="SSF46689">
    <property type="entry name" value="Homeodomain-like"/>
    <property type="match status" value="1"/>
</dbReference>
<dbReference type="AlphaFoldDB" id="S8DQ25"/>
<dbReference type="GO" id="GO:0005634">
    <property type="term" value="C:nucleus"/>
    <property type="evidence" value="ECO:0007669"/>
    <property type="project" value="UniProtKB-SubCell"/>
</dbReference>
<dbReference type="GO" id="GO:0042162">
    <property type="term" value="F:telomeric DNA binding"/>
    <property type="evidence" value="ECO:0007669"/>
    <property type="project" value="UniProtKB-ARBA"/>
</dbReference>
<protein>
    <submittedName>
        <fullName evidence="7">Uncharacterized protein</fullName>
    </submittedName>
</protein>
<dbReference type="Gene3D" id="1.10.246.220">
    <property type="match status" value="1"/>
</dbReference>
<dbReference type="Pfam" id="PF23603">
    <property type="entry name" value="Ubiquitin_TPR1"/>
    <property type="match status" value="1"/>
</dbReference>
<dbReference type="CDD" id="cd17039">
    <property type="entry name" value="Ubl_ubiquitin_like"/>
    <property type="match status" value="1"/>
</dbReference>
<dbReference type="CDD" id="cd11660">
    <property type="entry name" value="SANT_TRF"/>
    <property type="match status" value="1"/>
</dbReference>
<organism evidence="7 8">
    <name type="scientific">Genlisea aurea</name>
    <dbReference type="NCBI Taxonomy" id="192259"/>
    <lineage>
        <taxon>Eukaryota</taxon>
        <taxon>Viridiplantae</taxon>
        <taxon>Streptophyta</taxon>
        <taxon>Embryophyta</taxon>
        <taxon>Tracheophyta</taxon>
        <taxon>Spermatophyta</taxon>
        <taxon>Magnoliopsida</taxon>
        <taxon>eudicotyledons</taxon>
        <taxon>Gunneridae</taxon>
        <taxon>Pentapetalae</taxon>
        <taxon>asterids</taxon>
        <taxon>lamiids</taxon>
        <taxon>Lamiales</taxon>
        <taxon>Lentibulariaceae</taxon>
        <taxon>Genlisea</taxon>
    </lineage>
</organism>
<evidence type="ECO:0000256" key="4">
    <source>
        <dbReference type="SAM" id="MobiDB-lite"/>
    </source>
</evidence>
<dbReference type="PANTHER" id="PTHR21717:SF78">
    <property type="entry name" value="TELOMERE REPEAT-BINDING PROTEIN 4-LIKE"/>
    <property type="match status" value="1"/>
</dbReference>
<sequence length="445" mass="50325">ESEVHSRDGNDKIVESSVSTVKDLTEGCVNTNSMVNSNRSVKLPLYREPIPHAIRRKHWKNVKLGIRDDDENSFWCSKYSTRVKPHRPQSCIGQRRIKKVSSTSKYWKAAPKLNDYELYTTNEGMKAFHRYRKSIYERERCQNPSLKKPKLSDRRFAVAYDSDIKHSISDIRQQKGTAIEFFFFFFANLAADVASDCMKVHSKAKDHVAFSIKSFKVPELYLEVPESATIGSLKRMVLEAITAVLGGGIRVGIVFQGRKIRGDNKTLQQAGISQCSNLDNNLAFTLEPIFARMNRKKIPLKNVVLRSPRSPVTNPDDVSSDDILIDKAVSENMALVPVSPMKEEALAAVPVNQKPIKGAADASQRRTRRPFSVAEVEVLVEAVEKLGTGRWRDVKTLAFENADHRTYVDLKDKWKTLVHTATISPQQRRGEPVPHELLSRVLSAH</sequence>
<evidence type="ECO:0000313" key="7">
    <source>
        <dbReference type="EMBL" id="EPS61837.1"/>
    </source>
</evidence>
<dbReference type="InterPro" id="IPR001005">
    <property type="entry name" value="SANT/Myb"/>
</dbReference>
<feature type="region of interest" description="Disordered" evidence="4">
    <location>
        <begin position="424"/>
        <end position="445"/>
    </location>
</feature>
<dbReference type="InterPro" id="IPR029071">
    <property type="entry name" value="Ubiquitin-like_domsf"/>
</dbReference>
<dbReference type="PROSITE" id="PS50090">
    <property type="entry name" value="MYB_LIKE"/>
    <property type="match status" value="1"/>
</dbReference>
<evidence type="ECO:0000313" key="8">
    <source>
        <dbReference type="Proteomes" id="UP000015453"/>
    </source>
</evidence>
<evidence type="ECO:0000256" key="1">
    <source>
        <dbReference type="ARBA" id="ARBA00004123"/>
    </source>
</evidence>
<dbReference type="Proteomes" id="UP000015453">
    <property type="component" value="Unassembled WGS sequence"/>
</dbReference>
<dbReference type="InterPro" id="IPR031105">
    <property type="entry name" value="TRP_plant"/>
</dbReference>
<feature type="non-terminal residue" evidence="7">
    <location>
        <position position="445"/>
    </location>
</feature>
<feature type="domain" description="HTH myb-type" evidence="6">
    <location>
        <begin position="363"/>
        <end position="422"/>
    </location>
</feature>
<dbReference type="InterPro" id="IPR057625">
    <property type="entry name" value="TPR1-6-like_ubiquitin"/>
</dbReference>
<proteinExistence type="predicted"/>
<dbReference type="InterPro" id="IPR009057">
    <property type="entry name" value="Homeodomain-like_sf"/>
</dbReference>
<evidence type="ECO:0000259" key="5">
    <source>
        <dbReference type="PROSITE" id="PS50090"/>
    </source>
</evidence>
<dbReference type="SMART" id="SM00717">
    <property type="entry name" value="SANT"/>
    <property type="match status" value="1"/>
</dbReference>
<feature type="non-terminal residue" evidence="7">
    <location>
        <position position="1"/>
    </location>
</feature>
<evidence type="ECO:0000256" key="2">
    <source>
        <dbReference type="ARBA" id="ARBA00023125"/>
    </source>
</evidence>
<evidence type="ECO:0000259" key="6">
    <source>
        <dbReference type="PROSITE" id="PS51294"/>
    </source>
</evidence>
<feature type="compositionally biased region" description="Basic and acidic residues" evidence="4">
    <location>
        <begin position="428"/>
        <end position="438"/>
    </location>
</feature>
<evidence type="ECO:0000256" key="3">
    <source>
        <dbReference type="ARBA" id="ARBA00023242"/>
    </source>
</evidence>